<dbReference type="AlphaFoldDB" id="A0A378WXZ0"/>
<accession>A0A378WXZ0</accession>
<protein>
    <submittedName>
        <fullName evidence="2">Uncharacterized protein</fullName>
    </submittedName>
</protein>
<sequence length="57" mass="6555">MPMTITTASPLDHTRDLDPDAVVRWPDPSPLQSGWDTVMRATRRADNDTERRKFACR</sequence>
<gene>
    <name evidence="2" type="ORF">NCTC13184_04721</name>
</gene>
<organism evidence="2 3">
    <name type="scientific">Nocardia africana</name>
    <dbReference type="NCBI Taxonomy" id="134964"/>
    <lineage>
        <taxon>Bacteria</taxon>
        <taxon>Bacillati</taxon>
        <taxon>Actinomycetota</taxon>
        <taxon>Actinomycetes</taxon>
        <taxon>Mycobacteriales</taxon>
        <taxon>Nocardiaceae</taxon>
        <taxon>Nocardia</taxon>
    </lineage>
</organism>
<evidence type="ECO:0000313" key="2">
    <source>
        <dbReference type="EMBL" id="SUA46196.1"/>
    </source>
</evidence>
<name>A0A378WXZ0_9NOCA</name>
<feature type="region of interest" description="Disordered" evidence="1">
    <location>
        <begin position="1"/>
        <end position="29"/>
    </location>
</feature>
<evidence type="ECO:0000313" key="3">
    <source>
        <dbReference type="Proteomes" id="UP000255082"/>
    </source>
</evidence>
<reference evidence="2 3" key="1">
    <citation type="submission" date="2018-06" db="EMBL/GenBank/DDBJ databases">
        <authorList>
            <consortium name="Pathogen Informatics"/>
            <person name="Doyle S."/>
        </authorList>
    </citation>
    <scope>NUCLEOTIDE SEQUENCE [LARGE SCALE GENOMIC DNA]</scope>
    <source>
        <strain evidence="2 3">NCTC13184</strain>
    </source>
</reference>
<dbReference type="EMBL" id="UGRU01000001">
    <property type="protein sequence ID" value="SUA46196.1"/>
    <property type="molecule type" value="Genomic_DNA"/>
</dbReference>
<evidence type="ECO:0000256" key="1">
    <source>
        <dbReference type="SAM" id="MobiDB-lite"/>
    </source>
</evidence>
<dbReference type="Proteomes" id="UP000255082">
    <property type="component" value="Unassembled WGS sequence"/>
</dbReference>
<proteinExistence type="predicted"/>